<evidence type="ECO:0000313" key="2">
    <source>
        <dbReference type="EMBL" id="CAH1273405.1"/>
    </source>
</evidence>
<dbReference type="Proteomes" id="UP000838412">
    <property type="component" value="Chromosome 9"/>
</dbReference>
<evidence type="ECO:0000313" key="3">
    <source>
        <dbReference type="Proteomes" id="UP000838412"/>
    </source>
</evidence>
<dbReference type="OrthoDB" id="10065575at2759"/>
<proteinExistence type="predicted"/>
<organism evidence="2 3">
    <name type="scientific">Branchiostoma lanceolatum</name>
    <name type="common">Common lancelet</name>
    <name type="synonym">Amphioxus lanceolatum</name>
    <dbReference type="NCBI Taxonomy" id="7740"/>
    <lineage>
        <taxon>Eukaryota</taxon>
        <taxon>Metazoa</taxon>
        <taxon>Chordata</taxon>
        <taxon>Cephalochordata</taxon>
        <taxon>Leptocardii</taxon>
        <taxon>Amphioxiformes</taxon>
        <taxon>Branchiostomatidae</taxon>
        <taxon>Branchiostoma</taxon>
    </lineage>
</organism>
<name>A0A8K0AGC5_BRALA</name>
<evidence type="ECO:0000256" key="1">
    <source>
        <dbReference type="SAM" id="Coils"/>
    </source>
</evidence>
<feature type="coiled-coil region" evidence="1">
    <location>
        <begin position="1"/>
        <end position="45"/>
    </location>
</feature>
<keyword evidence="3" id="KW-1185">Reference proteome</keyword>
<protein>
    <submittedName>
        <fullName evidence="2">Hypp5125 protein</fullName>
    </submittedName>
</protein>
<accession>A0A8K0AGC5</accession>
<dbReference type="EMBL" id="OV696694">
    <property type="protein sequence ID" value="CAH1273405.1"/>
    <property type="molecule type" value="Genomic_DNA"/>
</dbReference>
<dbReference type="AlphaFoldDB" id="A0A8K0AGC5"/>
<reference evidence="2" key="1">
    <citation type="submission" date="2022-01" db="EMBL/GenBank/DDBJ databases">
        <authorList>
            <person name="Braso-Vives M."/>
        </authorList>
    </citation>
    <scope>NUCLEOTIDE SEQUENCE</scope>
</reference>
<sequence>MRRQQQQQQQLQQLQLQLQQQHQQLQQLQLQLQQQLEVHKQLELQQQLELHKHLELQLLLPRPLRFKFMFQYAPVACLSCNETDAACETATASYNVTIMCTGGCWVYREQPSAGNVTWSRGCGRSDTSDTTCGTEQMSERCMDVSGVSVCRRCCTAASCNHVGITLSGKASAAHVSLGVLMASLVMVLFARESA</sequence>
<gene>
    <name evidence="2" type="primary">Hypp5125</name>
    <name evidence="2" type="ORF">BLAG_LOCUS24765</name>
</gene>
<keyword evidence="1" id="KW-0175">Coiled coil</keyword>